<dbReference type="InterPro" id="IPR039272">
    <property type="entry name" value="CLEC16A/TT9"/>
</dbReference>
<dbReference type="AlphaFoldDB" id="A0A0L0G2Y7"/>
<keyword evidence="1" id="KW-0072">Autophagy</keyword>
<dbReference type="GO" id="GO:0005794">
    <property type="term" value="C:Golgi apparatus"/>
    <property type="evidence" value="ECO:0007669"/>
    <property type="project" value="TreeGrafter"/>
</dbReference>
<dbReference type="GO" id="GO:0006914">
    <property type="term" value="P:autophagy"/>
    <property type="evidence" value="ECO:0007669"/>
    <property type="project" value="UniProtKB-KW"/>
</dbReference>
<evidence type="ECO:0000313" key="3">
    <source>
        <dbReference type="EMBL" id="KNC83181.1"/>
    </source>
</evidence>
<dbReference type="Proteomes" id="UP000054560">
    <property type="component" value="Unassembled WGS sequence"/>
</dbReference>
<evidence type="ECO:0000259" key="2">
    <source>
        <dbReference type="Pfam" id="PF09758"/>
    </source>
</evidence>
<sequence length="187" mass="22129">MAEILVWGDQNNPSVFDFFLDKNLFVLFLELLNMKGVPYVKMQLLQCLNIIFENIRNESSLYYFMSNNYINNVITHKYDFSNEEILAYYISFMKTLSFRLSPSTISFFYNEHQEDFPLYSEAIKFFNHKESMVRIAVRTIVLNIFKVERVRAQVCRALTTTSQPHIPCVYHYNTNYPAVNLTLNPKP</sequence>
<dbReference type="GO" id="GO:0007034">
    <property type="term" value="P:vacuolar transport"/>
    <property type="evidence" value="ECO:0007669"/>
    <property type="project" value="TreeGrafter"/>
</dbReference>
<dbReference type="EMBL" id="KQ241856">
    <property type="protein sequence ID" value="KNC83181.1"/>
    <property type="molecule type" value="Genomic_DNA"/>
</dbReference>
<accession>A0A0L0G2Y7</accession>
<protein>
    <recommendedName>
        <fullName evidence="2">FPL domain-containing protein</fullName>
    </recommendedName>
</protein>
<dbReference type="GO" id="GO:1901096">
    <property type="term" value="P:regulation of autophagosome maturation"/>
    <property type="evidence" value="ECO:0007669"/>
    <property type="project" value="TreeGrafter"/>
</dbReference>
<dbReference type="eggNOG" id="KOG2219">
    <property type="taxonomic scope" value="Eukaryota"/>
</dbReference>
<name>A0A0L0G2Y7_9EUKA</name>
<dbReference type="PANTHER" id="PTHR21481:SF0">
    <property type="entry name" value="PROTEIN CLEC16A"/>
    <property type="match status" value="1"/>
</dbReference>
<dbReference type="GO" id="GO:0005770">
    <property type="term" value="C:late endosome"/>
    <property type="evidence" value="ECO:0007669"/>
    <property type="project" value="TreeGrafter"/>
</dbReference>
<feature type="domain" description="FPL" evidence="2">
    <location>
        <begin position="1"/>
        <end position="145"/>
    </location>
</feature>
<dbReference type="GO" id="GO:0016197">
    <property type="term" value="P:endosomal transport"/>
    <property type="evidence" value="ECO:0007669"/>
    <property type="project" value="TreeGrafter"/>
</dbReference>
<dbReference type="RefSeq" id="XP_014157083.1">
    <property type="nucleotide sequence ID" value="XM_014301608.1"/>
</dbReference>
<gene>
    <name evidence="3" type="ORF">SARC_04548</name>
</gene>
<proteinExistence type="predicted"/>
<dbReference type="GeneID" id="25905052"/>
<dbReference type="OrthoDB" id="294052at2759"/>
<dbReference type="InterPro" id="IPR016024">
    <property type="entry name" value="ARM-type_fold"/>
</dbReference>
<reference evidence="3 4" key="1">
    <citation type="submission" date="2011-02" db="EMBL/GenBank/DDBJ databases">
        <title>The Genome Sequence of Sphaeroforma arctica JP610.</title>
        <authorList>
            <consortium name="The Broad Institute Genome Sequencing Platform"/>
            <person name="Russ C."/>
            <person name="Cuomo C."/>
            <person name="Young S.K."/>
            <person name="Zeng Q."/>
            <person name="Gargeya S."/>
            <person name="Alvarado L."/>
            <person name="Berlin A."/>
            <person name="Chapman S.B."/>
            <person name="Chen Z."/>
            <person name="Freedman E."/>
            <person name="Gellesch M."/>
            <person name="Goldberg J."/>
            <person name="Griggs A."/>
            <person name="Gujja S."/>
            <person name="Heilman E."/>
            <person name="Heiman D."/>
            <person name="Howarth C."/>
            <person name="Mehta T."/>
            <person name="Neiman D."/>
            <person name="Pearson M."/>
            <person name="Roberts A."/>
            <person name="Saif S."/>
            <person name="Shea T."/>
            <person name="Shenoy N."/>
            <person name="Sisk P."/>
            <person name="Stolte C."/>
            <person name="Sykes S."/>
            <person name="White J."/>
            <person name="Yandava C."/>
            <person name="Burger G."/>
            <person name="Gray M.W."/>
            <person name="Holland P.W.H."/>
            <person name="King N."/>
            <person name="Lang F.B.F."/>
            <person name="Roger A.J."/>
            <person name="Ruiz-Trillo I."/>
            <person name="Haas B."/>
            <person name="Nusbaum C."/>
            <person name="Birren B."/>
        </authorList>
    </citation>
    <scope>NUCLEOTIDE SEQUENCE [LARGE SCALE GENOMIC DNA]</scope>
    <source>
        <strain evidence="3 4">JP610</strain>
    </source>
</reference>
<dbReference type="Pfam" id="PF09758">
    <property type="entry name" value="FPL"/>
    <property type="match status" value="1"/>
</dbReference>
<dbReference type="PANTHER" id="PTHR21481">
    <property type="entry name" value="PROTEIN CLEC16A"/>
    <property type="match status" value="1"/>
</dbReference>
<dbReference type="SUPFAM" id="SSF48371">
    <property type="entry name" value="ARM repeat"/>
    <property type="match status" value="1"/>
</dbReference>
<keyword evidence="4" id="KW-1185">Reference proteome</keyword>
<evidence type="ECO:0000313" key="4">
    <source>
        <dbReference type="Proteomes" id="UP000054560"/>
    </source>
</evidence>
<dbReference type="InterPro" id="IPR019155">
    <property type="entry name" value="CLEC16A/TT9_N"/>
</dbReference>
<organism evidence="3 4">
    <name type="scientific">Sphaeroforma arctica JP610</name>
    <dbReference type="NCBI Taxonomy" id="667725"/>
    <lineage>
        <taxon>Eukaryota</taxon>
        <taxon>Ichthyosporea</taxon>
        <taxon>Ichthyophonida</taxon>
        <taxon>Sphaeroforma</taxon>
    </lineage>
</organism>
<evidence type="ECO:0000256" key="1">
    <source>
        <dbReference type="ARBA" id="ARBA00023006"/>
    </source>
</evidence>